<reference evidence="3" key="1">
    <citation type="submission" date="2014-06" db="EMBL/GenBank/DDBJ databases">
        <title>Draft genome sequence of C. testosteroni WDL7.</title>
        <authorList>
            <person name="Wu Y."/>
            <person name="Seshan H."/>
            <person name="Arumugam K."/>
        </authorList>
    </citation>
    <scope>NUCLEOTIDE SEQUENCE [LARGE SCALE GENOMIC DNA]</scope>
    <source>
        <strain evidence="3">WDL7</strain>
    </source>
</reference>
<evidence type="ECO:0000313" key="3">
    <source>
        <dbReference type="Proteomes" id="UP000037442"/>
    </source>
</evidence>
<dbReference type="CDD" id="cd00267">
    <property type="entry name" value="ABC_ATPase"/>
    <property type="match status" value="1"/>
</dbReference>
<evidence type="ECO:0000313" key="2">
    <source>
        <dbReference type="EMBL" id="KOC30589.1"/>
    </source>
</evidence>
<dbReference type="Proteomes" id="UP000037442">
    <property type="component" value="Unassembled WGS sequence"/>
</dbReference>
<dbReference type="AlphaFoldDB" id="A0A0L7N8P7"/>
<protein>
    <recommendedName>
        <fullName evidence="1">AAA+ ATPase domain-containing protein</fullName>
    </recommendedName>
</protein>
<dbReference type="InterPro" id="IPR027417">
    <property type="entry name" value="P-loop_NTPase"/>
</dbReference>
<organism evidence="2 3">
    <name type="scientific">Comamonas testosteroni</name>
    <name type="common">Pseudomonas testosteroni</name>
    <dbReference type="NCBI Taxonomy" id="285"/>
    <lineage>
        <taxon>Bacteria</taxon>
        <taxon>Pseudomonadati</taxon>
        <taxon>Pseudomonadota</taxon>
        <taxon>Betaproteobacteria</taxon>
        <taxon>Burkholderiales</taxon>
        <taxon>Comamonadaceae</taxon>
        <taxon>Comamonas</taxon>
    </lineage>
</organism>
<dbReference type="PANTHER" id="PTHR43581">
    <property type="entry name" value="ATP/GTP PHOSPHATASE"/>
    <property type="match status" value="1"/>
</dbReference>
<dbReference type="PANTHER" id="PTHR43581:SF2">
    <property type="entry name" value="EXCINUCLEASE ATPASE SUBUNIT"/>
    <property type="match status" value="1"/>
</dbReference>
<dbReference type="PATRIC" id="fig|285.49.peg.4096"/>
<dbReference type="Gene3D" id="3.40.50.300">
    <property type="entry name" value="P-loop containing nucleotide triphosphate hydrolases"/>
    <property type="match status" value="2"/>
</dbReference>
<sequence>MSIDQWRQFREVDIDLHPRLTILTGPNGSGKSTLLSLLERSMISSDYEPFLATPVNDKKTGASGFSLGTLFARFNPFAKTKEENESPIQHEIGTLAYDSGQVVKLLTNDTNALQYEVSLSGQNSIIGFKITSHRAIPRYQEVHSLPVSGIRPKEAFEYFYQTQIHYQRGDRYYREGRSVGNPIAPMKETLIGFAAFGADNAHLKAVPELVGLYDNFQNLLKNLLPDEIGFQRLEVRSPEIVVVSRTGEFPIDSASGGLMSLIQTAWQIFLYTKAHGENAVVLIDEPENHLHPSLQRDFLGNLLRAFPKVQFIVATHSPFVITSVKESKVYALRYSIFEEKSDESRSAVTAQEIDFVSKARTADKILDEVLGVSVTIPIWAERDLIQIANKFERAELSKEAIDNLRTELKLAGLSEFLPEVMGRIARD</sequence>
<dbReference type="Pfam" id="PF13304">
    <property type="entry name" value="AAA_21"/>
    <property type="match status" value="1"/>
</dbReference>
<accession>A0A0L7N8P7</accession>
<dbReference type="SMART" id="SM00382">
    <property type="entry name" value="AAA"/>
    <property type="match status" value="1"/>
</dbReference>
<proteinExistence type="predicted"/>
<feature type="domain" description="AAA+ ATPase" evidence="1">
    <location>
        <begin position="17"/>
        <end position="335"/>
    </location>
</feature>
<dbReference type="InterPro" id="IPR051396">
    <property type="entry name" value="Bact_Antivir_Def_Nuclease"/>
</dbReference>
<dbReference type="SUPFAM" id="SSF52540">
    <property type="entry name" value="P-loop containing nucleoside triphosphate hydrolases"/>
    <property type="match status" value="1"/>
</dbReference>
<name>A0A0L7N8P7_COMTE</name>
<evidence type="ECO:0000259" key="1">
    <source>
        <dbReference type="SMART" id="SM00382"/>
    </source>
</evidence>
<dbReference type="InterPro" id="IPR003593">
    <property type="entry name" value="AAA+_ATPase"/>
</dbReference>
<dbReference type="GO" id="GO:0016887">
    <property type="term" value="F:ATP hydrolysis activity"/>
    <property type="evidence" value="ECO:0007669"/>
    <property type="project" value="InterPro"/>
</dbReference>
<comment type="caution">
    <text evidence="2">The sequence shown here is derived from an EMBL/GenBank/DDBJ whole genome shotgun (WGS) entry which is preliminary data.</text>
</comment>
<dbReference type="EMBL" id="JNVD01000004">
    <property type="protein sequence ID" value="KOC30589.1"/>
    <property type="molecule type" value="Genomic_DNA"/>
</dbReference>
<gene>
    <name evidence="2" type="ORF">GL58_19775</name>
</gene>
<dbReference type="InterPro" id="IPR003959">
    <property type="entry name" value="ATPase_AAA_core"/>
</dbReference>
<dbReference type="GO" id="GO:0005524">
    <property type="term" value="F:ATP binding"/>
    <property type="evidence" value="ECO:0007669"/>
    <property type="project" value="InterPro"/>
</dbReference>